<accession>A0A939MIF0</accession>
<gene>
    <name evidence="1" type="ORF">J4H92_01390</name>
</gene>
<sequence>MSTIATICARGGSTGVPGKNIRVLQGRPLIAHTIGQALACPEIDGVYVSTDSAEIAEVAERFGATVLGLRPAELATDEAPKLPVIRHLVEAVEASGATVRRIVDLDPTSPLREVADISACLGLLDARTDLVITGYLSDKNPYFNMVEEREGGVFRPVVHTGRDVVARQLAPRVYAMNGSVYCWWRETFSESLWAGRTRLHEMPRERSVDIDHELDWKLVELLLAERP</sequence>
<dbReference type="CDD" id="cd02513">
    <property type="entry name" value="CMP-NeuAc_Synthase"/>
    <property type="match status" value="1"/>
</dbReference>
<dbReference type="EMBL" id="JAGDYM010000003">
    <property type="protein sequence ID" value="MBO1900600.1"/>
    <property type="molecule type" value="Genomic_DNA"/>
</dbReference>
<dbReference type="Gene3D" id="3.90.550.10">
    <property type="entry name" value="Spore Coat Polysaccharide Biosynthesis Protein SpsA, Chain A"/>
    <property type="match status" value="1"/>
</dbReference>
<organism evidence="1 2">
    <name type="scientific">Leucobacter weissii</name>
    <dbReference type="NCBI Taxonomy" id="1983706"/>
    <lineage>
        <taxon>Bacteria</taxon>
        <taxon>Bacillati</taxon>
        <taxon>Actinomycetota</taxon>
        <taxon>Actinomycetes</taxon>
        <taxon>Micrococcales</taxon>
        <taxon>Microbacteriaceae</taxon>
        <taxon>Leucobacter</taxon>
    </lineage>
</organism>
<evidence type="ECO:0000313" key="2">
    <source>
        <dbReference type="Proteomes" id="UP000664382"/>
    </source>
</evidence>
<dbReference type="PANTHER" id="PTHR21485:SF6">
    <property type="entry name" value="N-ACYLNEURAMINATE CYTIDYLYLTRANSFERASE-RELATED"/>
    <property type="match status" value="1"/>
</dbReference>
<keyword evidence="1" id="KW-0548">Nucleotidyltransferase</keyword>
<dbReference type="GO" id="GO:0008781">
    <property type="term" value="F:N-acylneuraminate cytidylyltransferase activity"/>
    <property type="evidence" value="ECO:0007669"/>
    <property type="project" value="TreeGrafter"/>
</dbReference>
<dbReference type="Proteomes" id="UP000664382">
    <property type="component" value="Unassembled WGS sequence"/>
</dbReference>
<dbReference type="InterPro" id="IPR029044">
    <property type="entry name" value="Nucleotide-diphossugar_trans"/>
</dbReference>
<dbReference type="SUPFAM" id="SSF53448">
    <property type="entry name" value="Nucleotide-diphospho-sugar transferases"/>
    <property type="match status" value="1"/>
</dbReference>
<dbReference type="RefSeq" id="WP_208095240.1">
    <property type="nucleotide sequence ID" value="NZ_JAGDYM010000003.1"/>
</dbReference>
<dbReference type="AlphaFoldDB" id="A0A939MIF0"/>
<dbReference type="InterPro" id="IPR003329">
    <property type="entry name" value="Cytidylyl_trans"/>
</dbReference>
<name>A0A939MIF0_9MICO</name>
<keyword evidence="2" id="KW-1185">Reference proteome</keyword>
<protein>
    <submittedName>
        <fullName evidence="1">Acylneuraminate cytidylyltransferase family protein</fullName>
    </submittedName>
</protein>
<comment type="caution">
    <text evidence="1">The sequence shown here is derived from an EMBL/GenBank/DDBJ whole genome shotgun (WGS) entry which is preliminary data.</text>
</comment>
<keyword evidence="1" id="KW-0808">Transferase</keyword>
<proteinExistence type="predicted"/>
<evidence type="ECO:0000313" key="1">
    <source>
        <dbReference type="EMBL" id="MBO1900600.1"/>
    </source>
</evidence>
<dbReference type="InterPro" id="IPR050793">
    <property type="entry name" value="CMP-NeuNAc_synthase"/>
</dbReference>
<reference evidence="1" key="1">
    <citation type="submission" date="2021-03" db="EMBL/GenBank/DDBJ databases">
        <title>Leucobacter chromiisoli sp. nov., isolated from chromium-containing soil of chemical plant.</title>
        <authorList>
            <person name="Xu Z."/>
        </authorList>
    </citation>
    <scope>NUCLEOTIDE SEQUENCE</scope>
    <source>
        <strain evidence="1">S27</strain>
    </source>
</reference>
<dbReference type="Pfam" id="PF02348">
    <property type="entry name" value="CTP_transf_3"/>
    <property type="match status" value="1"/>
</dbReference>
<dbReference type="PANTHER" id="PTHR21485">
    <property type="entry name" value="HAD SUPERFAMILY MEMBERS CMAS AND KDSC"/>
    <property type="match status" value="1"/>
</dbReference>